<gene>
    <name evidence="2" type="ORF">GMRT_10167</name>
</gene>
<dbReference type="VEuPathDB" id="GiardiaDB:GMRT_10167"/>
<accession>A0A4Z1SM60</accession>
<sequence length="206" mass="22884">MSATKANVDLVRQAYKRRLSDVSMTSIQAGDSSGSPMFGVMKPRARSSGATSRYSIGLLTPTLIAEGTRVREIGTQTLVSNKDNLPPVENFIKLNKLLAELPYNAALNRSALAASEAVQGRDRARIETLLKQVSETRAELEQERARRKRLELELDTQHAELFRNAYLQARALILTELRQALTDALTLDDPREANDLLHRFLVEGAP</sequence>
<name>A0A4Z1SM60_GIAMU</name>
<evidence type="ECO:0000313" key="2">
    <source>
        <dbReference type="EMBL" id="TNJ26764.1"/>
    </source>
</evidence>
<reference evidence="2 3" key="1">
    <citation type="submission" date="2019-05" db="EMBL/GenBank/DDBJ databases">
        <title>The compact genome of Giardia muris reveals important steps in the evolution of intestinal protozoan parasites.</title>
        <authorList>
            <person name="Xu F."/>
            <person name="Jimenez-Gonzalez A."/>
            <person name="Einarsson E."/>
            <person name="Astvaldsson A."/>
            <person name="Peirasmaki D."/>
            <person name="Eckmann L."/>
            <person name="Andersson J.O."/>
            <person name="Svard S.G."/>
            <person name="Jerlstrom-Hultqvist J."/>
        </authorList>
    </citation>
    <scope>NUCLEOTIDE SEQUENCE [LARGE SCALE GENOMIC DNA]</scope>
    <source>
        <strain evidence="2 3">Roberts-Thomson</strain>
    </source>
</reference>
<evidence type="ECO:0000313" key="3">
    <source>
        <dbReference type="Proteomes" id="UP000315496"/>
    </source>
</evidence>
<dbReference type="AlphaFoldDB" id="A0A4Z1SM60"/>
<proteinExistence type="predicted"/>
<dbReference type="EMBL" id="VDLU01000004">
    <property type="protein sequence ID" value="TNJ26764.1"/>
    <property type="molecule type" value="Genomic_DNA"/>
</dbReference>
<feature type="coiled-coil region" evidence="1">
    <location>
        <begin position="123"/>
        <end position="160"/>
    </location>
</feature>
<evidence type="ECO:0000256" key="1">
    <source>
        <dbReference type="SAM" id="Coils"/>
    </source>
</evidence>
<keyword evidence="1" id="KW-0175">Coiled coil</keyword>
<keyword evidence="3" id="KW-1185">Reference proteome</keyword>
<organism evidence="2 3">
    <name type="scientific">Giardia muris</name>
    <dbReference type="NCBI Taxonomy" id="5742"/>
    <lineage>
        <taxon>Eukaryota</taxon>
        <taxon>Metamonada</taxon>
        <taxon>Diplomonadida</taxon>
        <taxon>Hexamitidae</taxon>
        <taxon>Giardiinae</taxon>
        <taxon>Giardia</taxon>
    </lineage>
</organism>
<protein>
    <submittedName>
        <fullName evidence="2">Uncharacterized protein</fullName>
    </submittedName>
</protein>
<dbReference type="Proteomes" id="UP000315496">
    <property type="component" value="Chromosome 4"/>
</dbReference>
<comment type="caution">
    <text evidence="2">The sequence shown here is derived from an EMBL/GenBank/DDBJ whole genome shotgun (WGS) entry which is preliminary data.</text>
</comment>